<feature type="region of interest" description="Disordered" evidence="1">
    <location>
        <begin position="109"/>
        <end position="151"/>
    </location>
</feature>
<sequence length="537" mass="61897">MSDIPEDIRRQIYFDARFTVQNEIENYLDNPIGRNWKYLACEIGLESREIENIEARPSPAKQVLIRYKQMQPRATLQDFINIAVKMQRMDIVRLIEEAAKDGELYQWQRQDRPRNGEECSYTSSSQRTTTPGTWDCPNMSRRTRGQPGKTLPSKICSCAAPMSPSETCNQKQGYCNASRWQNTSRQNPLTVEQIELQHVSHYQQRPAVTDGPHTLVSVDITQGSSPNTCWVRQNDYNNNVPETRESRSPSVGSSESMPDETQMCHYKNSVPKELPRSQSVPGVHDEPVMQGAACNMLPGRTWPRGQGPNRAKIQERPTVLTNSQDCPKSWPQQTASRRQIEPHREPPPSSYKPPKNAFVQASPSQPKITVFLTYATDELRKKTGVTNLLDNLNKNHFKCTLDMKNKYFKSICEDRVGWLTKQFKKSDYILVCCSPCYTSEAEDTNTGVHSYNDHSLNTRYIASLMMTEHRERRSKYARFIPVVMPGATDMHVPIWMRNTLIYHWPIDWSELFRRMSHIDSRPRQSTPRNAPQILQHS</sequence>
<accession>A0ABM0ME63</accession>
<proteinExistence type="predicted"/>
<evidence type="ECO:0000259" key="2">
    <source>
        <dbReference type="PROSITE" id="PS50017"/>
    </source>
</evidence>
<evidence type="ECO:0000256" key="1">
    <source>
        <dbReference type="SAM" id="MobiDB-lite"/>
    </source>
</evidence>
<reference evidence="4" key="1">
    <citation type="submission" date="2025-08" db="UniProtKB">
        <authorList>
            <consortium name="RefSeq"/>
        </authorList>
    </citation>
    <scope>IDENTIFICATION</scope>
    <source>
        <tissue evidence="4">Testes</tissue>
    </source>
</reference>
<feature type="compositionally biased region" description="Polar residues" evidence="1">
    <location>
        <begin position="120"/>
        <end position="132"/>
    </location>
</feature>
<dbReference type="PANTHER" id="PTHR34257:SF2">
    <property type="entry name" value="E3 UBIQUITIN LIGASE TRAF3IP2"/>
    <property type="match status" value="1"/>
</dbReference>
<dbReference type="Pfam" id="PF00531">
    <property type="entry name" value="Death"/>
    <property type="match status" value="1"/>
</dbReference>
<dbReference type="PANTHER" id="PTHR34257">
    <property type="entry name" value="ADAPTER PROTEIN CIKS"/>
    <property type="match status" value="1"/>
</dbReference>
<dbReference type="Pfam" id="PF08357">
    <property type="entry name" value="SEFIR"/>
    <property type="match status" value="1"/>
</dbReference>
<dbReference type="InterPro" id="IPR000488">
    <property type="entry name" value="Death_dom"/>
</dbReference>
<organism evidence="3 4">
    <name type="scientific">Saccoglossus kowalevskii</name>
    <name type="common">Acorn worm</name>
    <dbReference type="NCBI Taxonomy" id="10224"/>
    <lineage>
        <taxon>Eukaryota</taxon>
        <taxon>Metazoa</taxon>
        <taxon>Hemichordata</taxon>
        <taxon>Enteropneusta</taxon>
        <taxon>Harrimaniidae</taxon>
        <taxon>Saccoglossus</taxon>
    </lineage>
</organism>
<dbReference type="SMART" id="SM00005">
    <property type="entry name" value="DEATH"/>
    <property type="match status" value="1"/>
</dbReference>
<feature type="region of interest" description="Disordered" evidence="1">
    <location>
        <begin position="294"/>
        <end position="359"/>
    </location>
</feature>
<dbReference type="PROSITE" id="PS50017">
    <property type="entry name" value="DEATH_DOMAIN"/>
    <property type="match status" value="1"/>
</dbReference>
<name>A0ABM0ME63_SACKO</name>
<dbReference type="InterPro" id="IPR053047">
    <property type="entry name" value="E3_ubiq_ligase_TRAF3IP2"/>
</dbReference>
<feature type="compositionally biased region" description="Polar residues" evidence="1">
    <location>
        <begin position="229"/>
        <end position="241"/>
    </location>
</feature>
<evidence type="ECO:0000313" key="4">
    <source>
        <dbReference type="RefSeq" id="XP_006818304.1"/>
    </source>
</evidence>
<dbReference type="Proteomes" id="UP000694865">
    <property type="component" value="Unplaced"/>
</dbReference>
<dbReference type="Gene3D" id="1.10.533.10">
    <property type="entry name" value="Death Domain, Fas"/>
    <property type="match status" value="1"/>
</dbReference>
<dbReference type="InterPro" id="IPR011029">
    <property type="entry name" value="DEATH-like_dom_sf"/>
</dbReference>
<evidence type="ECO:0000313" key="3">
    <source>
        <dbReference type="Proteomes" id="UP000694865"/>
    </source>
</evidence>
<dbReference type="GeneID" id="102805770"/>
<dbReference type="RefSeq" id="XP_006818304.1">
    <property type="nucleotide sequence ID" value="XM_006818241.1"/>
</dbReference>
<keyword evidence="3" id="KW-1185">Reference proteome</keyword>
<dbReference type="InterPro" id="IPR013568">
    <property type="entry name" value="SEFIR_dom"/>
</dbReference>
<dbReference type="Gene3D" id="3.40.50.11530">
    <property type="match status" value="1"/>
</dbReference>
<feature type="domain" description="Death" evidence="2">
    <location>
        <begin position="21"/>
        <end position="99"/>
    </location>
</feature>
<dbReference type="SUPFAM" id="SSF47986">
    <property type="entry name" value="DEATH domain"/>
    <property type="match status" value="1"/>
</dbReference>
<protein>
    <submittedName>
        <fullName evidence="4">Uncharacterized protein LOC102805770</fullName>
    </submittedName>
</protein>
<feature type="compositionally biased region" description="Polar residues" evidence="1">
    <location>
        <begin position="319"/>
        <end position="337"/>
    </location>
</feature>
<feature type="region of interest" description="Disordered" evidence="1">
    <location>
        <begin position="229"/>
        <end position="261"/>
    </location>
</feature>
<gene>
    <name evidence="4" type="primary">LOC102805770</name>
</gene>